<keyword evidence="1" id="KW-0472">Membrane</keyword>
<gene>
    <name evidence="2" type="ORF">CSA56_11930</name>
</gene>
<feature type="transmembrane region" description="Helical" evidence="1">
    <location>
        <begin position="41"/>
        <end position="61"/>
    </location>
</feature>
<evidence type="ECO:0000313" key="3">
    <source>
        <dbReference type="Proteomes" id="UP000230821"/>
    </source>
</evidence>
<evidence type="ECO:0000313" key="2">
    <source>
        <dbReference type="EMBL" id="PIE33382.1"/>
    </source>
</evidence>
<dbReference type="EMBL" id="PDSK01000099">
    <property type="protein sequence ID" value="PIE33382.1"/>
    <property type="molecule type" value="Genomic_DNA"/>
</dbReference>
<evidence type="ECO:0000256" key="1">
    <source>
        <dbReference type="SAM" id="Phobius"/>
    </source>
</evidence>
<reference evidence="2 3" key="1">
    <citation type="submission" date="2017-10" db="EMBL/GenBank/DDBJ databases">
        <title>Novel microbial diversity and functional potential in the marine mammal oral microbiome.</title>
        <authorList>
            <person name="Dudek N.K."/>
            <person name="Sun C.L."/>
            <person name="Burstein D."/>
            <person name="Kantor R.S."/>
            <person name="Aliaga Goltsman D.S."/>
            <person name="Bik E.M."/>
            <person name="Thomas B.C."/>
            <person name="Banfield J.F."/>
            <person name="Relman D.A."/>
        </authorList>
    </citation>
    <scope>NUCLEOTIDE SEQUENCE [LARGE SCALE GENOMIC DNA]</scope>
    <source>
        <strain evidence="2">DOLJORAL78_47_16</strain>
    </source>
</reference>
<feature type="transmembrane region" description="Helical" evidence="1">
    <location>
        <begin position="12"/>
        <end position="35"/>
    </location>
</feature>
<comment type="caution">
    <text evidence="2">The sequence shown here is derived from an EMBL/GenBank/DDBJ whole genome shotgun (WGS) entry which is preliminary data.</text>
</comment>
<organism evidence="2 3">
    <name type="scientific">candidate division KSB3 bacterium</name>
    <dbReference type="NCBI Taxonomy" id="2044937"/>
    <lineage>
        <taxon>Bacteria</taxon>
        <taxon>candidate division KSB3</taxon>
    </lineage>
</organism>
<accession>A0A2G6KEK4</accession>
<proteinExistence type="predicted"/>
<dbReference type="AlphaFoldDB" id="A0A2G6KEK4"/>
<sequence>MQVCSTGKTLTLEIGSIAVLACIAICLILLTFQAYRKNEKGINPFLLLVCCIGALLIPSVSHDYKFGCNLRSCGNMPFSGCFIHKFLHDSLEAMFVYRADRDALMRIFFNSFFLYTKIADIPK</sequence>
<name>A0A2G6KEK4_9BACT</name>
<keyword evidence="1" id="KW-0812">Transmembrane</keyword>
<protein>
    <submittedName>
        <fullName evidence="2">Uncharacterized protein</fullName>
    </submittedName>
</protein>
<dbReference type="Proteomes" id="UP000230821">
    <property type="component" value="Unassembled WGS sequence"/>
</dbReference>
<keyword evidence="1" id="KW-1133">Transmembrane helix</keyword>